<dbReference type="Proteomes" id="UP000830375">
    <property type="component" value="Unassembled WGS sequence"/>
</dbReference>
<keyword evidence="3" id="KW-1185">Reference proteome</keyword>
<dbReference type="InterPro" id="IPR012337">
    <property type="entry name" value="RNaseH-like_sf"/>
</dbReference>
<sequence>MFPLRDAKTQKIVRILKDEIFTRWGIPKYIISDRGAQFTSSVLAELCKTWGSVQKLTTSYHPQTNLTLKTMIASCIGQHYQLWDQWLSEFRFSINTAYQETTGKTPAELMLGRQFHGPLERLIHRPPTPDQPSYNLLERQNIMAEKVKSRMKVQQARQARYYNTRRKDAQFQTHQKQRI</sequence>
<gene>
    <name evidence="2" type="ORF">H4Q32_025338</name>
</gene>
<feature type="domain" description="Integrase catalytic" evidence="1">
    <location>
        <begin position="1"/>
        <end position="126"/>
    </location>
</feature>
<dbReference type="PROSITE" id="PS50994">
    <property type="entry name" value="INTEGRASE"/>
    <property type="match status" value="1"/>
</dbReference>
<protein>
    <recommendedName>
        <fullName evidence="1">Integrase catalytic domain-containing protein</fullName>
    </recommendedName>
</protein>
<dbReference type="InterPro" id="IPR036397">
    <property type="entry name" value="RNaseH_sf"/>
</dbReference>
<dbReference type="EMBL" id="JACTAM010002123">
    <property type="protein sequence ID" value="KAI2645976.1"/>
    <property type="molecule type" value="Genomic_DNA"/>
</dbReference>
<dbReference type="SUPFAM" id="SSF53098">
    <property type="entry name" value="Ribonuclease H-like"/>
    <property type="match status" value="1"/>
</dbReference>
<proteinExistence type="predicted"/>
<dbReference type="PANTHER" id="PTHR37984:SF15">
    <property type="entry name" value="INTEGRASE CATALYTIC DOMAIN-CONTAINING PROTEIN"/>
    <property type="match status" value="1"/>
</dbReference>
<name>A0ABQ8L706_LABRO</name>
<accession>A0ABQ8L706</accession>
<evidence type="ECO:0000313" key="3">
    <source>
        <dbReference type="Proteomes" id="UP000830375"/>
    </source>
</evidence>
<dbReference type="PANTHER" id="PTHR37984">
    <property type="entry name" value="PROTEIN CBG26694"/>
    <property type="match status" value="1"/>
</dbReference>
<organism evidence="2 3">
    <name type="scientific">Labeo rohita</name>
    <name type="common">Indian major carp</name>
    <name type="synonym">Cyprinus rohita</name>
    <dbReference type="NCBI Taxonomy" id="84645"/>
    <lineage>
        <taxon>Eukaryota</taxon>
        <taxon>Metazoa</taxon>
        <taxon>Chordata</taxon>
        <taxon>Craniata</taxon>
        <taxon>Vertebrata</taxon>
        <taxon>Euteleostomi</taxon>
        <taxon>Actinopterygii</taxon>
        <taxon>Neopterygii</taxon>
        <taxon>Teleostei</taxon>
        <taxon>Ostariophysi</taxon>
        <taxon>Cypriniformes</taxon>
        <taxon>Cyprinidae</taxon>
        <taxon>Labeoninae</taxon>
        <taxon>Labeonini</taxon>
        <taxon>Labeo</taxon>
    </lineage>
</organism>
<dbReference type="InterPro" id="IPR001584">
    <property type="entry name" value="Integrase_cat-core"/>
</dbReference>
<comment type="caution">
    <text evidence="2">The sequence shown here is derived from an EMBL/GenBank/DDBJ whole genome shotgun (WGS) entry which is preliminary data.</text>
</comment>
<evidence type="ECO:0000313" key="2">
    <source>
        <dbReference type="EMBL" id="KAI2645976.1"/>
    </source>
</evidence>
<reference evidence="2 3" key="1">
    <citation type="submission" date="2022-01" db="EMBL/GenBank/DDBJ databases">
        <title>A high-quality chromosome-level genome assembly of rohu carp, Labeo rohita.</title>
        <authorList>
            <person name="Arick M.A. II"/>
            <person name="Hsu C.-Y."/>
            <person name="Magbanua Z."/>
            <person name="Pechanova O."/>
            <person name="Grover C."/>
            <person name="Miller E."/>
            <person name="Thrash A."/>
            <person name="Ezzel L."/>
            <person name="Alam S."/>
            <person name="Benzie J."/>
            <person name="Hamilton M."/>
            <person name="Karsi A."/>
            <person name="Lawrence M.L."/>
            <person name="Peterson D.G."/>
        </authorList>
    </citation>
    <scope>NUCLEOTIDE SEQUENCE [LARGE SCALE GENOMIC DNA]</scope>
    <source>
        <strain evidence="3">BAU-BD-2019</strain>
        <tissue evidence="2">Blood</tissue>
    </source>
</reference>
<dbReference type="InterPro" id="IPR050951">
    <property type="entry name" value="Retrovirus_Pol_polyprotein"/>
</dbReference>
<dbReference type="Gene3D" id="3.30.420.10">
    <property type="entry name" value="Ribonuclease H-like superfamily/Ribonuclease H"/>
    <property type="match status" value="1"/>
</dbReference>
<evidence type="ECO:0000259" key="1">
    <source>
        <dbReference type="PROSITE" id="PS50994"/>
    </source>
</evidence>